<evidence type="ECO:0000256" key="1">
    <source>
        <dbReference type="ARBA" id="ARBA00022441"/>
    </source>
</evidence>
<protein>
    <submittedName>
        <fullName evidence="4">Kelch-like protein 1</fullName>
    </submittedName>
</protein>
<dbReference type="Gene3D" id="3.30.710.10">
    <property type="entry name" value="Potassium Channel Kv1.1, Chain A"/>
    <property type="match status" value="1"/>
</dbReference>
<keyword evidence="2" id="KW-0677">Repeat</keyword>
<dbReference type="SUPFAM" id="SSF54695">
    <property type="entry name" value="POZ domain"/>
    <property type="match status" value="1"/>
</dbReference>
<evidence type="ECO:0000313" key="5">
    <source>
        <dbReference type="Proteomes" id="UP000054359"/>
    </source>
</evidence>
<dbReference type="EMBL" id="KK118906">
    <property type="protein sequence ID" value="KFM74183.1"/>
    <property type="molecule type" value="Genomic_DNA"/>
</dbReference>
<dbReference type="OMA" id="ISYIHAR"/>
<organism evidence="4 5">
    <name type="scientific">Stegodyphus mimosarum</name>
    <name type="common">African social velvet spider</name>
    <dbReference type="NCBI Taxonomy" id="407821"/>
    <lineage>
        <taxon>Eukaryota</taxon>
        <taxon>Metazoa</taxon>
        <taxon>Ecdysozoa</taxon>
        <taxon>Arthropoda</taxon>
        <taxon>Chelicerata</taxon>
        <taxon>Arachnida</taxon>
        <taxon>Araneae</taxon>
        <taxon>Araneomorphae</taxon>
        <taxon>Entelegynae</taxon>
        <taxon>Eresoidea</taxon>
        <taxon>Eresidae</taxon>
        <taxon>Stegodyphus</taxon>
    </lineage>
</organism>
<accession>A0A087U9Z4</accession>
<dbReference type="Pfam" id="PF00651">
    <property type="entry name" value="BTB"/>
    <property type="match status" value="1"/>
</dbReference>
<evidence type="ECO:0000259" key="3">
    <source>
        <dbReference type="PROSITE" id="PS50097"/>
    </source>
</evidence>
<dbReference type="STRING" id="407821.A0A087U9Z4"/>
<name>A0A087U9Z4_STEMI</name>
<proteinExistence type="predicted"/>
<dbReference type="OrthoDB" id="6416995at2759"/>
<keyword evidence="1" id="KW-0880">Kelch repeat</keyword>
<feature type="non-terminal residue" evidence="4">
    <location>
        <position position="94"/>
    </location>
</feature>
<reference evidence="4 5" key="1">
    <citation type="submission" date="2013-11" db="EMBL/GenBank/DDBJ databases">
        <title>Genome sequencing of Stegodyphus mimosarum.</title>
        <authorList>
            <person name="Bechsgaard J."/>
        </authorList>
    </citation>
    <scope>NUCLEOTIDE SEQUENCE [LARGE SCALE GENOMIC DNA]</scope>
</reference>
<evidence type="ECO:0000256" key="2">
    <source>
        <dbReference type="ARBA" id="ARBA00022737"/>
    </source>
</evidence>
<dbReference type="Proteomes" id="UP000054359">
    <property type="component" value="Unassembled WGS sequence"/>
</dbReference>
<dbReference type="AlphaFoldDB" id="A0A087U9Z4"/>
<gene>
    <name evidence="4" type="ORF">X975_12678</name>
</gene>
<dbReference type="PANTHER" id="PTHR45632">
    <property type="entry name" value="LD33804P"/>
    <property type="match status" value="1"/>
</dbReference>
<keyword evidence="5" id="KW-1185">Reference proteome</keyword>
<dbReference type="InterPro" id="IPR000210">
    <property type="entry name" value="BTB/POZ_dom"/>
</dbReference>
<dbReference type="InterPro" id="IPR011333">
    <property type="entry name" value="SKP1/BTB/POZ_sf"/>
</dbReference>
<sequence>MDSNDDGRFHIACTHGRMDSNDDERFYISYIHARESLKKMRDLYLQQKLCDVTLVVSNIEINAHRLVLSSASDYFSAMFTSSLQEANMRHVYMK</sequence>
<dbReference type="PROSITE" id="PS50097">
    <property type="entry name" value="BTB"/>
    <property type="match status" value="1"/>
</dbReference>
<feature type="domain" description="BTB" evidence="3">
    <location>
        <begin position="50"/>
        <end position="94"/>
    </location>
</feature>
<evidence type="ECO:0000313" key="4">
    <source>
        <dbReference type="EMBL" id="KFM74183.1"/>
    </source>
</evidence>
<dbReference type="PANTHER" id="PTHR45632:SF3">
    <property type="entry name" value="KELCH-LIKE PROTEIN 32"/>
    <property type="match status" value="1"/>
</dbReference>